<dbReference type="PANTHER" id="PTHR42782:SF2">
    <property type="entry name" value="3-OXOACYL-[ACYL-CARRIER-PROTEIN] SYNTHASE-LIKE PROTEIN"/>
    <property type="match status" value="1"/>
</dbReference>
<evidence type="ECO:0000313" key="1">
    <source>
        <dbReference type="EMBL" id="TWT61623.1"/>
    </source>
</evidence>
<dbReference type="OrthoDB" id="9778629at2"/>
<dbReference type="SUPFAM" id="SSF47240">
    <property type="entry name" value="Ferritin-like"/>
    <property type="match status" value="1"/>
</dbReference>
<dbReference type="Pfam" id="PF04305">
    <property type="entry name" value="DUF455"/>
    <property type="match status" value="1"/>
</dbReference>
<dbReference type="InterPro" id="IPR012347">
    <property type="entry name" value="Ferritin-like"/>
</dbReference>
<gene>
    <name evidence="1" type="ORF">Pan54_23590</name>
</gene>
<dbReference type="InterPro" id="IPR007402">
    <property type="entry name" value="DUF455"/>
</dbReference>
<dbReference type="EMBL" id="SJPG01000001">
    <property type="protein sequence ID" value="TWT61623.1"/>
    <property type="molecule type" value="Genomic_DNA"/>
</dbReference>
<dbReference type="AlphaFoldDB" id="A0A5C5XH50"/>
<dbReference type="InterPro" id="IPR009078">
    <property type="entry name" value="Ferritin-like_SF"/>
</dbReference>
<name>A0A5C5XH50_9PLAN</name>
<dbReference type="Gene3D" id="1.20.1260.10">
    <property type="match status" value="1"/>
</dbReference>
<proteinExistence type="predicted"/>
<dbReference type="PIRSF" id="PIRSF012318">
    <property type="entry name" value="UCP012318"/>
    <property type="match status" value="1"/>
</dbReference>
<dbReference type="Proteomes" id="UP000316095">
    <property type="component" value="Unassembled WGS sequence"/>
</dbReference>
<sequence length="264" mass="30336">MELREFAETVLLQPDLDLKISVGDGDWTDESPGVALRVPEPMRSASLQFALPRAAPAMPKFGGLHEPERRAIAHHIMANHELQALEAMAWTLLAFPDAPQEFRIGMADIMRDEQRHTRMHAERAAKLGVEFGSLPVNCYIWKKVQEFQSVLDYVAGLPLVFEGANLDHTLEFAQAFSDVGDERSAALMRVIHRDEIEHVRFGWAWMNRLAEENEQIWDVWMKHLHWPLRPLKAKGEQFQREARLAAGMSEEFVDQLENFRSEDE</sequence>
<reference evidence="1 2" key="1">
    <citation type="submission" date="2019-02" db="EMBL/GenBank/DDBJ databases">
        <title>Deep-cultivation of Planctomycetes and their phenomic and genomic characterization uncovers novel biology.</title>
        <authorList>
            <person name="Wiegand S."/>
            <person name="Jogler M."/>
            <person name="Boedeker C."/>
            <person name="Pinto D."/>
            <person name="Vollmers J."/>
            <person name="Rivas-Marin E."/>
            <person name="Kohn T."/>
            <person name="Peeters S.H."/>
            <person name="Heuer A."/>
            <person name="Rast P."/>
            <person name="Oberbeckmann S."/>
            <person name="Bunk B."/>
            <person name="Jeske O."/>
            <person name="Meyerdierks A."/>
            <person name="Storesund J.E."/>
            <person name="Kallscheuer N."/>
            <person name="Luecker S."/>
            <person name="Lage O.M."/>
            <person name="Pohl T."/>
            <person name="Merkel B.J."/>
            <person name="Hornburger P."/>
            <person name="Mueller R.-W."/>
            <person name="Bruemmer F."/>
            <person name="Labrenz M."/>
            <person name="Spormann A.M."/>
            <person name="Op Den Camp H."/>
            <person name="Overmann J."/>
            <person name="Amann R."/>
            <person name="Jetten M.S.M."/>
            <person name="Mascher T."/>
            <person name="Medema M.H."/>
            <person name="Devos D.P."/>
            <person name="Kaster A.-K."/>
            <person name="Ovreas L."/>
            <person name="Rohde M."/>
            <person name="Galperin M.Y."/>
            <person name="Jogler C."/>
        </authorList>
    </citation>
    <scope>NUCLEOTIDE SEQUENCE [LARGE SCALE GENOMIC DNA]</scope>
    <source>
        <strain evidence="1 2">Pan54</strain>
    </source>
</reference>
<protein>
    <recommendedName>
        <fullName evidence="3">DUF455 domain-containing protein</fullName>
    </recommendedName>
</protein>
<dbReference type="RefSeq" id="WP_146503585.1">
    <property type="nucleotide sequence ID" value="NZ_SJPG01000001.1"/>
</dbReference>
<organism evidence="1 2">
    <name type="scientific">Rubinisphaera italica</name>
    <dbReference type="NCBI Taxonomy" id="2527969"/>
    <lineage>
        <taxon>Bacteria</taxon>
        <taxon>Pseudomonadati</taxon>
        <taxon>Planctomycetota</taxon>
        <taxon>Planctomycetia</taxon>
        <taxon>Planctomycetales</taxon>
        <taxon>Planctomycetaceae</taxon>
        <taxon>Rubinisphaera</taxon>
    </lineage>
</organism>
<evidence type="ECO:0008006" key="3">
    <source>
        <dbReference type="Google" id="ProtNLM"/>
    </source>
</evidence>
<dbReference type="PANTHER" id="PTHR42782">
    <property type="entry name" value="SI:CH73-314G15.3"/>
    <property type="match status" value="1"/>
</dbReference>
<comment type="caution">
    <text evidence="1">The sequence shown here is derived from an EMBL/GenBank/DDBJ whole genome shotgun (WGS) entry which is preliminary data.</text>
</comment>
<dbReference type="InterPro" id="IPR011197">
    <property type="entry name" value="UCP012318"/>
</dbReference>
<evidence type="ECO:0000313" key="2">
    <source>
        <dbReference type="Proteomes" id="UP000316095"/>
    </source>
</evidence>
<accession>A0A5C5XH50</accession>
<dbReference type="CDD" id="cd00657">
    <property type="entry name" value="Ferritin_like"/>
    <property type="match status" value="1"/>
</dbReference>
<keyword evidence="2" id="KW-1185">Reference proteome</keyword>